<protein>
    <recommendedName>
        <fullName evidence="4">PorV/PorQ family protein</fullName>
    </recommendedName>
</protein>
<gene>
    <name evidence="2" type="ORF">E6K80_03245</name>
</gene>
<feature type="chain" id="PRO_5021782207" description="PorV/PorQ family protein" evidence="1">
    <location>
        <begin position="25"/>
        <end position="390"/>
    </location>
</feature>
<evidence type="ECO:0000256" key="1">
    <source>
        <dbReference type="SAM" id="SignalP"/>
    </source>
</evidence>
<reference evidence="2 3" key="1">
    <citation type="journal article" date="2019" name="Nat. Microbiol.">
        <title>Mediterranean grassland soil C-N compound turnover is dependent on rainfall and depth, and is mediated by genomically divergent microorganisms.</title>
        <authorList>
            <person name="Diamond S."/>
            <person name="Andeer P.F."/>
            <person name="Li Z."/>
            <person name="Crits-Christoph A."/>
            <person name="Burstein D."/>
            <person name="Anantharaman K."/>
            <person name="Lane K.R."/>
            <person name="Thomas B.C."/>
            <person name="Pan C."/>
            <person name="Northen T.R."/>
            <person name="Banfield J.F."/>
        </authorList>
    </citation>
    <scope>NUCLEOTIDE SEQUENCE [LARGE SCALE GENOMIC DNA]</scope>
    <source>
        <strain evidence="2">WS_10</strain>
    </source>
</reference>
<keyword evidence="1" id="KW-0732">Signal</keyword>
<organism evidence="2 3">
    <name type="scientific">Eiseniibacteriota bacterium</name>
    <dbReference type="NCBI Taxonomy" id="2212470"/>
    <lineage>
        <taxon>Bacteria</taxon>
        <taxon>Candidatus Eiseniibacteriota</taxon>
    </lineage>
</organism>
<dbReference type="Proteomes" id="UP000319836">
    <property type="component" value="Unassembled WGS sequence"/>
</dbReference>
<comment type="caution">
    <text evidence="2">The sequence shown here is derived from an EMBL/GenBank/DDBJ whole genome shotgun (WGS) entry which is preliminary data.</text>
</comment>
<feature type="signal peptide" evidence="1">
    <location>
        <begin position="1"/>
        <end position="24"/>
    </location>
</feature>
<dbReference type="EMBL" id="VBPA01000069">
    <property type="protein sequence ID" value="TMQ72254.1"/>
    <property type="molecule type" value="Genomic_DNA"/>
</dbReference>
<dbReference type="AlphaFoldDB" id="A0A538U8N3"/>
<sequence length="390" mass="41999">MDLRRVFHWLPCATLLLAPAVARAQGSGRSLDLDPSVRSSGMGGASNAVFWDETNPWSNPALLGEARGVAYEFGRTQLVPGLAPDVHFTTNVVKLGGGGLGVALSGKPVDIGGLRLNYGESVETDQAGNPIGTFESYEQIDSWGFGVSAARVTETIATLFGHDPSAISRYGDVSFGMNGKHLKMSLGPNSSAQASTDARDWGLLVRVSPSELSPSTRDVLGVDLAYGWSDLSYASDPLVFFNPNNPDYVSEHHRSGFAGRLRLDAPRFEENMAGPEWLWTGMHPLLSMGLARDHAKIGVPGSEYETDANGFEVTLANVITFRHGHYEDLTGEIDDSTEGWGVGLPIGTIAGVRYDHATFPQARNSGLPDIRRNSVSAWIDALRVWRSVRG</sequence>
<evidence type="ECO:0000313" key="3">
    <source>
        <dbReference type="Proteomes" id="UP000319836"/>
    </source>
</evidence>
<evidence type="ECO:0000313" key="2">
    <source>
        <dbReference type="EMBL" id="TMQ72254.1"/>
    </source>
</evidence>
<name>A0A538U8N3_UNCEI</name>
<evidence type="ECO:0008006" key="4">
    <source>
        <dbReference type="Google" id="ProtNLM"/>
    </source>
</evidence>
<accession>A0A538U8N3</accession>
<proteinExistence type="predicted"/>